<evidence type="ECO:0000256" key="1">
    <source>
        <dbReference type="PROSITE-ProRule" id="PRU00182"/>
    </source>
</evidence>
<dbReference type="OrthoDB" id="9811532at2"/>
<evidence type="ECO:0000313" key="2">
    <source>
        <dbReference type="EMBL" id="KAA1399352.1"/>
    </source>
</evidence>
<gene>
    <name evidence="2" type="ORF">ESP70_000845</name>
</gene>
<dbReference type="RefSeq" id="WP_149687498.1">
    <property type="nucleotide sequence ID" value="NZ_SDPQ02000001.1"/>
</dbReference>
<organism evidence="2 3">
    <name type="scientific">Aeromicrobium ginsengisoli</name>
    <dbReference type="NCBI Taxonomy" id="363867"/>
    <lineage>
        <taxon>Bacteria</taxon>
        <taxon>Bacillati</taxon>
        <taxon>Actinomycetota</taxon>
        <taxon>Actinomycetes</taxon>
        <taxon>Propionibacteriales</taxon>
        <taxon>Nocardioidaceae</taxon>
        <taxon>Aeromicrobium</taxon>
    </lineage>
</organism>
<proteinExistence type="predicted"/>
<dbReference type="Proteomes" id="UP000380867">
    <property type="component" value="Unassembled WGS sequence"/>
</dbReference>
<dbReference type="Gene3D" id="3.10.290.10">
    <property type="entry name" value="RNA-binding S4 domain"/>
    <property type="match status" value="1"/>
</dbReference>
<dbReference type="AlphaFoldDB" id="A0A5M4FHB0"/>
<dbReference type="SUPFAM" id="SSF55174">
    <property type="entry name" value="Alpha-L RNA-binding motif"/>
    <property type="match status" value="1"/>
</dbReference>
<protein>
    <submittedName>
        <fullName evidence="2">RNA-binding S4 domain-containing protein</fullName>
    </submittedName>
</protein>
<keyword evidence="1" id="KW-0694">RNA-binding</keyword>
<dbReference type="GO" id="GO:0003723">
    <property type="term" value="F:RNA binding"/>
    <property type="evidence" value="ECO:0007669"/>
    <property type="project" value="UniProtKB-KW"/>
</dbReference>
<comment type="caution">
    <text evidence="2">The sequence shown here is derived from an EMBL/GenBank/DDBJ whole genome shotgun (WGS) entry which is preliminary data.</text>
</comment>
<dbReference type="EMBL" id="SDPQ02000001">
    <property type="protein sequence ID" value="KAA1399352.1"/>
    <property type="molecule type" value="Genomic_DNA"/>
</dbReference>
<dbReference type="CDD" id="cd00165">
    <property type="entry name" value="S4"/>
    <property type="match status" value="1"/>
</dbReference>
<evidence type="ECO:0000313" key="3">
    <source>
        <dbReference type="Proteomes" id="UP000380867"/>
    </source>
</evidence>
<reference evidence="2" key="1">
    <citation type="submission" date="2019-09" db="EMBL/GenBank/DDBJ databases">
        <authorList>
            <person name="Li J."/>
        </authorList>
    </citation>
    <scope>NUCLEOTIDE SEQUENCE [LARGE SCALE GENOMIC DNA]</scope>
    <source>
        <strain evidence="2">JCM 14732</strain>
    </source>
</reference>
<accession>A0A5M4FHB0</accession>
<sequence>MASDDIEIVPITGDMIRLGQFLKFANFAESGAAAGELIQGGDVRVDGEVETRRGRQLAKGMVIEVQLPGTTLVARVG</sequence>
<dbReference type="PROSITE" id="PS50889">
    <property type="entry name" value="S4"/>
    <property type="match status" value="1"/>
</dbReference>
<keyword evidence="3" id="KW-1185">Reference proteome</keyword>
<dbReference type="Pfam" id="PF13275">
    <property type="entry name" value="S4_2"/>
    <property type="match status" value="1"/>
</dbReference>
<dbReference type="InterPro" id="IPR036986">
    <property type="entry name" value="S4_RNA-bd_sf"/>
</dbReference>
<name>A0A5M4FHB0_9ACTN</name>